<evidence type="ECO:0000313" key="5">
    <source>
        <dbReference type="Proteomes" id="UP001634007"/>
    </source>
</evidence>
<evidence type="ECO:0000313" key="4">
    <source>
        <dbReference type="EMBL" id="KAL3728439.1"/>
    </source>
</evidence>
<evidence type="ECO:0000256" key="2">
    <source>
        <dbReference type="ARBA" id="ARBA00022801"/>
    </source>
</evidence>
<dbReference type="InterPro" id="IPR051132">
    <property type="entry name" value="3-5_Exonuclease_domain"/>
</dbReference>
<dbReference type="Pfam" id="PF01612">
    <property type="entry name" value="DNA_pol_A_exo1"/>
    <property type="match status" value="1"/>
</dbReference>
<dbReference type="Gene3D" id="3.30.420.10">
    <property type="entry name" value="Ribonuclease H-like superfamily/Ribonuclease H"/>
    <property type="match status" value="1"/>
</dbReference>
<proteinExistence type="predicted"/>
<sequence>MYNVTCDSRTIETTVTDKAAAVEQWIRETLSLHARSLTIVGLDIEWRPDVIRWMSSKTATLQLCIDKRCPIAYINYAPELLKDLGGNPNFTFVGVEIDGDVDKLRVEYSLECAKHADVQELAKLRWPGRFRKPGLKDLALEVVGLVMDKPKHVSMSNWEARVLNVNQVEYACIDAYASYELGVSLL</sequence>
<dbReference type="PANTHER" id="PTHR13620:SF121">
    <property type="entry name" value="EMB|CAB82946.1-RELATED"/>
    <property type="match status" value="1"/>
</dbReference>
<evidence type="ECO:0000256" key="1">
    <source>
        <dbReference type="ARBA" id="ARBA00022722"/>
    </source>
</evidence>
<keyword evidence="5" id="KW-1185">Reference proteome</keyword>
<dbReference type="InterPro" id="IPR036397">
    <property type="entry name" value="RNaseH_sf"/>
</dbReference>
<dbReference type="InterPro" id="IPR002562">
    <property type="entry name" value="3'-5'_exonuclease_dom"/>
</dbReference>
<dbReference type="PANTHER" id="PTHR13620">
    <property type="entry name" value="3-5 EXONUCLEASE"/>
    <property type="match status" value="1"/>
</dbReference>
<dbReference type="GO" id="GO:0008408">
    <property type="term" value="F:3'-5' exonuclease activity"/>
    <property type="evidence" value="ECO:0007669"/>
    <property type="project" value="UniProtKB-ARBA"/>
</dbReference>
<evidence type="ECO:0000259" key="3">
    <source>
        <dbReference type="Pfam" id="PF01612"/>
    </source>
</evidence>
<comment type="caution">
    <text evidence="4">The sequence shown here is derived from an EMBL/GenBank/DDBJ whole genome shotgun (WGS) entry which is preliminary data.</text>
</comment>
<protein>
    <recommendedName>
        <fullName evidence="3">3'-5' exonuclease domain-containing protein</fullName>
    </recommendedName>
</protein>
<dbReference type="Proteomes" id="UP001634007">
    <property type="component" value="Unassembled WGS sequence"/>
</dbReference>
<keyword evidence="2" id="KW-0378">Hydrolase</keyword>
<dbReference type="AlphaFoldDB" id="A0ABD3JQD6"/>
<dbReference type="SUPFAM" id="SSF53098">
    <property type="entry name" value="Ribonuclease H-like"/>
    <property type="match status" value="1"/>
</dbReference>
<accession>A0ABD3JQD6</accession>
<name>A0ABD3JQD6_EUCGL</name>
<organism evidence="4 5">
    <name type="scientific">Eucalyptus globulus</name>
    <name type="common">Tasmanian blue gum</name>
    <dbReference type="NCBI Taxonomy" id="34317"/>
    <lineage>
        <taxon>Eukaryota</taxon>
        <taxon>Viridiplantae</taxon>
        <taxon>Streptophyta</taxon>
        <taxon>Embryophyta</taxon>
        <taxon>Tracheophyta</taxon>
        <taxon>Spermatophyta</taxon>
        <taxon>Magnoliopsida</taxon>
        <taxon>eudicotyledons</taxon>
        <taxon>Gunneridae</taxon>
        <taxon>Pentapetalae</taxon>
        <taxon>rosids</taxon>
        <taxon>malvids</taxon>
        <taxon>Myrtales</taxon>
        <taxon>Myrtaceae</taxon>
        <taxon>Myrtoideae</taxon>
        <taxon>Eucalypteae</taxon>
        <taxon>Eucalyptus</taxon>
    </lineage>
</organism>
<reference evidence="4 5" key="1">
    <citation type="submission" date="2024-11" db="EMBL/GenBank/DDBJ databases">
        <title>Chromosome-level genome assembly of Eucalyptus globulus Labill. provides insights into its genome evolution.</title>
        <authorList>
            <person name="Li X."/>
        </authorList>
    </citation>
    <scope>NUCLEOTIDE SEQUENCE [LARGE SCALE GENOMIC DNA]</scope>
    <source>
        <strain evidence="4">CL2024</strain>
        <tissue evidence="4">Fresh tender leaves</tissue>
    </source>
</reference>
<dbReference type="InterPro" id="IPR012337">
    <property type="entry name" value="RNaseH-like_sf"/>
</dbReference>
<gene>
    <name evidence="4" type="ORF">ACJRO7_033080</name>
</gene>
<feature type="domain" description="3'-5' exonuclease" evidence="3">
    <location>
        <begin position="19"/>
        <end position="181"/>
    </location>
</feature>
<dbReference type="CDD" id="cd06141">
    <property type="entry name" value="WRN_exo"/>
    <property type="match status" value="1"/>
</dbReference>
<dbReference type="EMBL" id="JBJKBG010000008">
    <property type="protein sequence ID" value="KAL3728439.1"/>
    <property type="molecule type" value="Genomic_DNA"/>
</dbReference>
<dbReference type="FunFam" id="3.30.420.10:FF:000054">
    <property type="entry name" value="Werner Syndrome-like exonuclease"/>
    <property type="match status" value="1"/>
</dbReference>
<keyword evidence="1" id="KW-0540">Nuclease</keyword>